<reference evidence="9 10" key="1">
    <citation type="journal article" date="2018" name="Plant J.">
        <title>Genome sequences of Chlorella sorokiniana UTEX 1602 and Micractinium conductrix SAG 241.80: implications to maltose excretion by a green alga.</title>
        <authorList>
            <person name="Arriola M.B."/>
            <person name="Velmurugan N."/>
            <person name="Zhang Y."/>
            <person name="Plunkett M.H."/>
            <person name="Hondzo H."/>
            <person name="Barney B.M."/>
        </authorList>
    </citation>
    <scope>NUCLEOTIDE SEQUENCE [LARGE SCALE GENOMIC DNA]</scope>
    <source>
        <strain evidence="10">UTEX 1602</strain>
    </source>
</reference>
<proteinExistence type="predicted"/>
<evidence type="ECO:0000256" key="7">
    <source>
        <dbReference type="SAM" id="MobiDB-lite"/>
    </source>
</evidence>
<dbReference type="PANTHER" id="PTHR22904:SF533">
    <property type="entry name" value="HSP70-HSP90 ORGANIZING PROTEIN 3"/>
    <property type="match status" value="1"/>
</dbReference>
<dbReference type="Pfam" id="PF13424">
    <property type="entry name" value="TPR_12"/>
    <property type="match status" value="1"/>
</dbReference>
<evidence type="ECO:0000313" key="10">
    <source>
        <dbReference type="Proteomes" id="UP000239899"/>
    </source>
</evidence>
<dbReference type="Gene3D" id="1.10.260.100">
    <property type="match status" value="2"/>
</dbReference>
<evidence type="ECO:0000256" key="2">
    <source>
        <dbReference type="ARBA" id="ARBA00022490"/>
    </source>
</evidence>
<evidence type="ECO:0000256" key="5">
    <source>
        <dbReference type="PROSITE-ProRule" id="PRU00339"/>
    </source>
</evidence>
<dbReference type="FunFam" id="1.10.260.100:FF:000002">
    <property type="entry name" value="Stress-induced-phosphoprotein 1 (Hsp70/Hsp90-organizing)"/>
    <property type="match status" value="1"/>
</dbReference>
<keyword evidence="3" id="KW-0677">Repeat</keyword>
<dbReference type="SUPFAM" id="SSF48452">
    <property type="entry name" value="TPR-like"/>
    <property type="match status" value="3"/>
</dbReference>
<dbReference type="PROSITE" id="PS50293">
    <property type="entry name" value="TPR_REGION"/>
    <property type="match status" value="1"/>
</dbReference>
<gene>
    <name evidence="9" type="ORF">C2E21_2771</name>
</gene>
<dbReference type="InterPro" id="IPR011990">
    <property type="entry name" value="TPR-like_helical_dom_sf"/>
</dbReference>
<dbReference type="EMBL" id="LHPG02000005">
    <property type="protein sequence ID" value="PRW58562.1"/>
    <property type="molecule type" value="Genomic_DNA"/>
</dbReference>
<dbReference type="GO" id="GO:0005737">
    <property type="term" value="C:cytoplasm"/>
    <property type="evidence" value="ECO:0007669"/>
    <property type="project" value="UniProtKB-SubCell"/>
</dbReference>
<evidence type="ECO:0000256" key="4">
    <source>
        <dbReference type="ARBA" id="ARBA00022803"/>
    </source>
</evidence>
<name>A0A2P6TWX4_CHLSO</name>
<keyword evidence="4 5" id="KW-0802">TPR repeat</keyword>
<evidence type="ECO:0000256" key="6">
    <source>
        <dbReference type="SAM" id="Coils"/>
    </source>
</evidence>
<dbReference type="FunFam" id="1.25.40.10:FF:000020">
    <property type="entry name" value="Stress-induced phosphoprotein 1"/>
    <property type="match status" value="1"/>
</dbReference>
<dbReference type="Gene3D" id="1.25.40.10">
    <property type="entry name" value="Tetratricopeptide repeat domain"/>
    <property type="match status" value="3"/>
</dbReference>
<evidence type="ECO:0000259" key="8">
    <source>
        <dbReference type="SMART" id="SM00727"/>
    </source>
</evidence>
<comment type="caution">
    <text evidence="9">The sequence shown here is derived from an EMBL/GenBank/DDBJ whole genome shotgun (WGS) entry which is preliminary data.</text>
</comment>
<feature type="repeat" description="TPR" evidence="5">
    <location>
        <begin position="37"/>
        <end position="70"/>
    </location>
</feature>
<dbReference type="PROSITE" id="PS50005">
    <property type="entry name" value="TPR"/>
    <property type="match status" value="6"/>
</dbReference>
<evidence type="ECO:0000313" key="9">
    <source>
        <dbReference type="EMBL" id="PRW58562.1"/>
    </source>
</evidence>
<dbReference type="PANTHER" id="PTHR22904">
    <property type="entry name" value="TPR REPEAT CONTAINING PROTEIN"/>
    <property type="match status" value="1"/>
</dbReference>
<dbReference type="SMART" id="SM00028">
    <property type="entry name" value="TPR"/>
    <property type="match status" value="9"/>
</dbReference>
<feature type="compositionally biased region" description="Low complexity" evidence="7">
    <location>
        <begin position="199"/>
        <end position="233"/>
    </location>
</feature>
<dbReference type="Pfam" id="PF17830">
    <property type="entry name" value="STI1-HOP_DP"/>
    <property type="match status" value="2"/>
</dbReference>
<keyword evidence="10" id="KW-1185">Reference proteome</keyword>
<dbReference type="FunFam" id="1.25.40.10:FF:000010">
    <property type="entry name" value="Stress-induced phosphoprotein 1"/>
    <property type="match status" value="1"/>
</dbReference>
<feature type="repeat" description="TPR" evidence="5">
    <location>
        <begin position="474"/>
        <end position="507"/>
    </location>
</feature>
<dbReference type="InterPro" id="IPR006636">
    <property type="entry name" value="STI1_HS-bd"/>
</dbReference>
<dbReference type="SMART" id="SM00727">
    <property type="entry name" value="STI1"/>
    <property type="match status" value="2"/>
</dbReference>
<dbReference type="InterPro" id="IPR019734">
    <property type="entry name" value="TPR_rpt"/>
</dbReference>
<sequence length="595" mass="65226">MSADELKAKGNAAFSAGKFPEAAEHFSAAIGVDPSNHVLYSNRSAAYASMGSYAQALEDAQKTVELKPDWAKGYSRLGAAHHGLRQWDDAVQAYTKGLQLDPSNAQLKHGLEDAKAAAASAAGGFAGPAGGLFAQPEVLARLTTNPQTRAFLGQPDFMQMLQDINRNPDAMQKYLGDERFQLALQVGLGMVVKEGPGADEGPAAGGEQQQEDAAAGSAGAAAEPAAAAGSGAEPMQQDGAQPPAAAEPEPERSEEEWEMLNKKKEALQEKELGNEAYKKKEFEAAIQHYNRAIELYDQDVSFLSNRAAVHFEMGDFQQCIKDCDTAVERGRELRADYKLIARALTRKGNALVKLGQLEEAIGIYKKSLTEHRNADTLKRLQETEKALKDAQQEAYINLDLCAEEKEKGNAAFKAQRYPEAVQHYSEALKRGPASVNPEAYKLFSNRAACYTKLGALNEGLKDADECIRLAPDFAKGYSRKGHLQYFMKEFDKAIETYQEGLKADPENHELKEGLMRCVQAINKMNRGEMDEGELKERQARAMADPEVQSILTDPVMRQVLQDMQEDPAAAQQHMRHPDIARKIEKLVAAGILQIR</sequence>
<accession>A0A2P6TWX4</accession>
<feature type="region of interest" description="Disordered" evidence="7">
    <location>
        <begin position="193"/>
        <end position="259"/>
    </location>
</feature>
<feature type="domain" description="STI1" evidence="8">
    <location>
        <begin position="135"/>
        <end position="174"/>
    </location>
</feature>
<dbReference type="InterPro" id="IPR041243">
    <property type="entry name" value="STI1/HOP_DP"/>
</dbReference>
<evidence type="ECO:0000256" key="1">
    <source>
        <dbReference type="ARBA" id="ARBA00004496"/>
    </source>
</evidence>
<dbReference type="GO" id="GO:0051879">
    <property type="term" value="F:Hsp90 protein binding"/>
    <property type="evidence" value="ECO:0007669"/>
    <property type="project" value="TreeGrafter"/>
</dbReference>
<dbReference type="Pfam" id="PF00515">
    <property type="entry name" value="TPR_1"/>
    <property type="match status" value="2"/>
</dbReference>
<protein>
    <submittedName>
        <fullName evidence="9">Heat shock STI</fullName>
    </submittedName>
</protein>
<feature type="repeat" description="TPR" evidence="5">
    <location>
        <begin position="266"/>
        <end position="299"/>
    </location>
</feature>
<feature type="repeat" description="TPR" evidence="5">
    <location>
        <begin position="3"/>
        <end position="36"/>
    </location>
</feature>
<dbReference type="AlphaFoldDB" id="A0A2P6TWX4"/>
<keyword evidence="6" id="KW-0175">Coiled coil</keyword>
<dbReference type="OrthoDB" id="2423701at2759"/>
<keyword evidence="9" id="KW-0346">Stress response</keyword>
<feature type="repeat" description="TPR" evidence="5">
    <location>
        <begin position="71"/>
        <end position="104"/>
    </location>
</feature>
<feature type="domain" description="STI1" evidence="8">
    <location>
        <begin position="544"/>
        <end position="583"/>
    </location>
</feature>
<dbReference type="STRING" id="3076.A0A2P6TWX4"/>
<organism evidence="9 10">
    <name type="scientific">Chlorella sorokiniana</name>
    <name type="common">Freshwater green alga</name>
    <dbReference type="NCBI Taxonomy" id="3076"/>
    <lineage>
        <taxon>Eukaryota</taxon>
        <taxon>Viridiplantae</taxon>
        <taxon>Chlorophyta</taxon>
        <taxon>core chlorophytes</taxon>
        <taxon>Trebouxiophyceae</taxon>
        <taxon>Chlorellales</taxon>
        <taxon>Chlorellaceae</taxon>
        <taxon>Chlorella clade</taxon>
        <taxon>Chlorella</taxon>
    </lineage>
</organism>
<keyword evidence="2" id="KW-0963">Cytoplasm</keyword>
<comment type="subcellular location">
    <subcellularLocation>
        <location evidence="1">Cytoplasm</location>
    </subcellularLocation>
</comment>
<feature type="repeat" description="TPR" evidence="5">
    <location>
        <begin position="341"/>
        <end position="374"/>
    </location>
</feature>
<dbReference type="Proteomes" id="UP000239899">
    <property type="component" value="Unassembled WGS sequence"/>
</dbReference>
<dbReference type="Pfam" id="PF13181">
    <property type="entry name" value="TPR_8"/>
    <property type="match status" value="1"/>
</dbReference>
<feature type="coiled-coil region" evidence="6">
    <location>
        <begin position="260"/>
        <end position="299"/>
    </location>
</feature>
<dbReference type="Pfam" id="PF13432">
    <property type="entry name" value="TPR_16"/>
    <property type="match status" value="2"/>
</dbReference>
<evidence type="ECO:0000256" key="3">
    <source>
        <dbReference type="ARBA" id="ARBA00022737"/>
    </source>
</evidence>